<proteinExistence type="predicted"/>
<dbReference type="AlphaFoldDB" id="A0A2P5A922"/>
<comment type="caution">
    <text evidence="1">The sequence shown here is derived from an EMBL/GenBank/DDBJ whole genome shotgun (WGS) entry which is preliminary data.</text>
</comment>
<name>A0A2P5A922_TREOI</name>
<evidence type="ECO:0000313" key="2">
    <source>
        <dbReference type="Proteomes" id="UP000237000"/>
    </source>
</evidence>
<dbReference type="EMBL" id="JXTC01001053">
    <property type="protein sequence ID" value="PON33024.1"/>
    <property type="molecule type" value="Genomic_DNA"/>
</dbReference>
<dbReference type="InParanoid" id="A0A2P5A922"/>
<protein>
    <submittedName>
        <fullName evidence="1">Uncharacterized protein</fullName>
    </submittedName>
</protein>
<keyword evidence="2" id="KW-1185">Reference proteome</keyword>
<evidence type="ECO:0000313" key="1">
    <source>
        <dbReference type="EMBL" id="PON33024.1"/>
    </source>
</evidence>
<accession>A0A2P5A922</accession>
<gene>
    <name evidence="1" type="ORF">TorRG33x02_355630</name>
</gene>
<dbReference type="Proteomes" id="UP000237000">
    <property type="component" value="Unassembled WGS sequence"/>
</dbReference>
<sequence>MFKGRPRQSENYPVQDKKLCFRTHLASYWNETCSCLTKLHVGRARLVLLIGRRVRARRRAEFVLRFPKHHTCGLRHICALLLRDPMLPIETIFMVRNNTKDTLIFCIKNKILHQST</sequence>
<organism evidence="1 2">
    <name type="scientific">Trema orientale</name>
    <name type="common">Charcoal tree</name>
    <name type="synonym">Celtis orientalis</name>
    <dbReference type="NCBI Taxonomy" id="63057"/>
    <lineage>
        <taxon>Eukaryota</taxon>
        <taxon>Viridiplantae</taxon>
        <taxon>Streptophyta</taxon>
        <taxon>Embryophyta</taxon>
        <taxon>Tracheophyta</taxon>
        <taxon>Spermatophyta</taxon>
        <taxon>Magnoliopsida</taxon>
        <taxon>eudicotyledons</taxon>
        <taxon>Gunneridae</taxon>
        <taxon>Pentapetalae</taxon>
        <taxon>rosids</taxon>
        <taxon>fabids</taxon>
        <taxon>Rosales</taxon>
        <taxon>Cannabaceae</taxon>
        <taxon>Trema</taxon>
    </lineage>
</organism>
<reference evidence="2" key="1">
    <citation type="submission" date="2016-06" db="EMBL/GenBank/DDBJ databases">
        <title>Parallel loss of symbiosis genes in relatives of nitrogen-fixing non-legume Parasponia.</title>
        <authorList>
            <person name="Van Velzen R."/>
            <person name="Holmer R."/>
            <person name="Bu F."/>
            <person name="Rutten L."/>
            <person name="Van Zeijl A."/>
            <person name="Liu W."/>
            <person name="Santuari L."/>
            <person name="Cao Q."/>
            <person name="Sharma T."/>
            <person name="Shen D."/>
            <person name="Roswanjaya Y."/>
            <person name="Wardhani T."/>
            <person name="Kalhor M.S."/>
            <person name="Jansen J."/>
            <person name="Van den Hoogen J."/>
            <person name="Gungor B."/>
            <person name="Hartog M."/>
            <person name="Hontelez J."/>
            <person name="Verver J."/>
            <person name="Yang W.-C."/>
            <person name="Schijlen E."/>
            <person name="Repin R."/>
            <person name="Schilthuizen M."/>
            <person name="Schranz E."/>
            <person name="Heidstra R."/>
            <person name="Miyata K."/>
            <person name="Fedorova E."/>
            <person name="Kohlen W."/>
            <person name="Bisseling T."/>
            <person name="Smit S."/>
            <person name="Geurts R."/>
        </authorList>
    </citation>
    <scope>NUCLEOTIDE SEQUENCE [LARGE SCALE GENOMIC DNA]</scope>
    <source>
        <strain evidence="2">cv. RG33-2</strain>
    </source>
</reference>